<feature type="region of interest" description="Disordered" evidence="1">
    <location>
        <begin position="43"/>
        <end position="72"/>
    </location>
</feature>
<dbReference type="Proteomes" id="UP000799764">
    <property type="component" value="Unassembled WGS sequence"/>
</dbReference>
<accession>A0A9P4PJK8</accession>
<proteinExistence type="predicted"/>
<evidence type="ECO:0000313" key="2">
    <source>
        <dbReference type="EMBL" id="KAF2444056.1"/>
    </source>
</evidence>
<keyword evidence="3" id="KW-1185">Reference proteome</keyword>
<gene>
    <name evidence="2" type="ORF">P171DRAFT_432140</name>
</gene>
<evidence type="ECO:0000313" key="3">
    <source>
        <dbReference type="Proteomes" id="UP000799764"/>
    </source>
</evidence>
<sequence>MGLITIYWPTRWRPDTGVVVALSRAATTSDRRVNNSKAFKRATSTRYKTKPPSTPKQSAGATTLLRVPRRRL</sequence>
<name>A0A9P4PJK8_9PLEO</name>
<evidence type="ECO:0000256" key="1">
    <source>
        <dbReference type="SAM" id="MobiDB-lite"/>
    </source>
</evidence>
<dbReference type="EMBL" id="MU001501">
    <property type="protein sequence ID" value="KAF2444056.1"/>
    <property type="molecule type" value="Genomic_DNA"/>
</dbReference>
<organism evidence="2 3">
    <name type="scientific">Karstenula rhodostoma CBS 690.94</name>
    <dbReference type="NCBI Taxonomy" id="1392251"/>
    <lineage>
        <taxon>Eukaryota</taxon>
        <taxon>Fungi</taxon>
        <taxon>Dikarya</taxon>
        <taxon>Ascomycota</taxon>
        <taxon>Pezizomycotina</taxon>
        <taxon>Dothideomycetes</taxon>
        <taxon>Pleosporomycetidae</taxon>
        <taxon>Pleosporales</taxon>
        <taxon>Massarineae</taxon>
        <taxon>Didymosphaeriaceae</taxon>
        <taxon>Karstenula</taxon>
    </lineage>
</organism>
<dbReference type="AlphaFoldDB" id="A0A9P4PJK8"/>
<comment type="caution">
    <text evidence="2">The sequence shown here is derived from an EMBL/GenBank/DDBJ whole genome shotgun (WGS) entry which is preliminary data.</text>
</comment>
<protein>
    <submittedName>
        <fullName evidence="2">Uncharacterized protein</fullName>
    </submittedName>
</protein>
<reference evidence="2" key="1">
    <citation type="journal article" date="2020" name="Stud. Mycol.">
        <title>101 Dothideomycetes genomes: a test case for predicting lifestyles and emergence of pathogens.</title>
        <authorList>
            <person name="Haridas S."/>
            <person name="Albert R."/>
            <person name="Binder M."/>
            <person name="Bloem J."/>
            <person name="Labutti K."/>
            <person name="Salamov A."/>
            <person name="Andreopoulos B."/>
            <person name="Baker S."/>
            <person name="Barry K."/>
            <person name="Bills G."/>
            <person name="Bluhm B."/>
            <person name="Cannon C."/>
            <person name="Castanera R."/>
            <person name="Culley D."/>
            <person name="Daum C."/>
            <person name="Ezra D."/>
            <person name="Gonzalez J."/>
            <person name="Henrissat B."/>
            <person name="Kuo A."/>
            <person name="Liang C."/>
            <person name="Lipzen A."/>
            <person name="Lutzoni F."/>
            <person name="Magnuson J."/>
            <person name="Mondo S."/>
            <person name="Nolan M."/>
            <person name="Ohm R."/>
            <person name="Pangilinan J."/>
            <person name="Park H.-J."/>
            <person name="Ramirez L."/>
            <person name="Alfaro M."/>
            <person name="Sun H."/>
            <person name="Tritt A."/>
            <person name="Yoshinaga Y."/>
            <person name="Zwiers L.-H."/>
            <person name="Turgeon B."/>
            <person name="Goodwin S."/>
            <person name="Spatafora J."/>
            <person name="Crous P."/>
            <person name="Grigoriev I."/>
        </authorList>
    </citation>
    <scope>NUCLEOTIDE SEQUENCE</scope>
    <source>
        <strain evidence="2">CBS 690.94</strain>
    </source>
</reference>